<reference evidence="2" key="2">
    <citation type="submission" date="2025-09" db="UniProtKB">
        <authorList>
            <consortium name="Ensembl"/>
        </authorList>
    </citation>
    <scope>IDENTIFICATION</scope>
</reference>
<feature type="region of interest" description="Disordered" evidence="1">
    <location>
        <begin position="340"/>
        <end position="405"/>
    </location>
</feature>
<dbReference type="Proteomes" id="UP000694392">
    <property type="component" value="Unplaced"/>
</dbReference>
<feature type="compositionally biased region" description="Basic and acidic residues" evidence="1">
    <location>
        <begin position="347"/>
        <end position="362"/>
    </location>
</feature>
<accession>A0A8D0HPY1</accession>
<feature type="compositionally biased region" description="Acidic residues" evidence="1">
    <location>
        <begin position="151"/>
        <end position="161"/>
    </location>
</feature>
<dbReference type="PANTHER" id="PTHR17117">
    <property type="entry name" value="NADH-UBIQUINONE OXIDOREDUCTASE"/>
    <property type="match status" value="1"/>
</dbReference>
<proteinExistence type="predicted"/>
<dbReference type="InterPro" id="IPR026193">
    <property type="entry name" value="NDUFV3"/>
</dbReference>
<feature type="compositionally biased region" description="Basic and acidic residues" evidence="1">
    <location>
        <begin position="261"/>
        <end position="283"/>
    </location>
</feature>
<feature type="compositionally biased region" description="Polar residues" evidence="1">
    <location>
        <begin position="289"/>
        <end position="301"/>
    </location>
</feature>
<feature type="region of interest" description="Disordered" evidence="1">
    <location>
        <begin position="247"/>
        <end position="304"/>
    </location>
</feature>
<feature type="compositionally biased region" description="Low complexity" evidence="1">
    <location>
        <begin position="378"/>
        <end position="393"/>
    </location>
</feature>
<protein>
    <submittedName>
        <fullName evidence="2">NADH:ubiquinone oxidoreductase subunit V3</fullName>
    </submittedName>
</protein>
<feature type="region of interest" description="Disordered" evidence="1">
    <location>
        <begin position="190"/>
        <end position="225"/>
    </location>
</feature>
<dbReference type="GeneTree" id="ENSGT00390000012196"/>
<sequence length="405" mass="44777">MAVSSLLSCCRAMTFKTLQLESWGLRGLPPSLSLCTKSGGSKKGPPKNVVPPQKRIKLLATKAAVEFPQKLSSPSHPQPANKGETVARTNPDEALKLSKEDLRKFLSRKALIEVLQKRIHKKKAIIASAGGLNKKMTDRESSSSSSSDSDSSSESDEEDIASEIAVKTKVEFPSREPFFFEKRAVKTTVLPEQSFPQKKDQEQMPKKKPYKPKTEESPIEQKGPYKIVAAENETFVADAVISDLKPTPKETHLQSMVSKTWSEESHRQAEVGVEKSRYLKEPVMEPATRQLSKTPSVSRQGVEQKLTLLKKQETKTREIQGTETQGATFKLQEEALKDEAPVIDTTTTKEDMQEAGTLKDEAPVIDTTTTKEDMQEAGAQTEEQGIIQETQTAASPAQEEFDNSS</sequence>
<dbReference type="Ensembl" id="ENSSPUT00000024518.1">
    <property type="protein sequence ID" value="ENSSPUP00000022996.1"/>
    <property type="gene ID" value="ENSSPUG00000017645.1"/>
</dbReference>
<evidence type="ECO:0000313" key="2">
    <source>
        <dbReference type="Ensembl" id="ENSSPUP00000022996.1"/>
    </source>
</evidence>
<keyword evidence="3" id="KW-1185">Reference proteome</keyword>
<dbReference type="AlphaFoldDB" id="A0A8D0HPY1"/>
<feature type="region of interest" description="Disordered" evidence="1">
    <location>
        <begin position="128"/>
        <end position="168"/>
    </location>
</feature>
<dbReference type="PANTHER" id="PTHR17117:SF3">
    <property type="entry name" value="NADH DEHYDROGENASE [UBIQUINONE] FLAVOPROTEIN 3, MITOCHONDRIAL"/>
    <property type="match status" value="1"/>
</dbReference>
<organism evidence="2 3">
    <name type="scientific">Sphenodon punctatus</name>
    <name type="common">Tuatara</name>
    <name type="synonym">Hatteria punctata</name>
    <dbReference type="NCBI Taxonomy" id="8508"/>
    <lineage>
        <taxon>Eukaryota</taxon>
        <taxon>Metazoa</taxon>
        <taxon>Chordata</taxon>
        <taxon>Craniata</taxon>
        <taxon>Vertebrata</taxon>
        <taxon>Euteleostomi</taxon>
        <taxon>Lepidosauria</taxon>
        <taxon>Sphenodontia</taxon>
        <taxon>Sphenodontidae</taxon>
        <taxon>Sphenodon</taxon>
    </lineage>
</organism>
<name>A0A8D0HPY1_SPHPU</name>
<dbReference type="GO" id="GO:0042775">
    <property type="term" value="P:mitochondrial ATP synthesis coupled electron transport"/>
    <property type="evidence" value="ECO:0007669"/>
    <property type="project" value="TreeGrafter"/>
</dbReference>
<evidence type="ECO:0000256" key="1">
    <source>
        <dbReference type="SAM" id="MobiDB-lite"/>
    </source>
</evidence>
<evidence type="ECO:0000313" key="3">
    <source>
        <dbReference type="Proteomes" id="UP000694392"/>
    </source>
</evidence>
<dbReference type="GO" id="GO:0005739">
    <property type="term" value="C:mitochondrion"/>
    <property type="evidence" value="ECO:0007669"/>
    <property type="project" value="InterPro"/>
</dbReference>
<reference evidence="2" key="1">
    <citation type="submission" date="2025-08" db="UniProtKB">
        <authorList>
            <consortium name="Ensembl"/>
        </authorList>
    </citation>
    <scope>IDENTIFICATION</scope>
</reference>
<dbReference type="GO" id="GO:0045271">
    <property type="term" value="C:respiratory chain complex I"/>
    <property type="evidence" value="ECO:0007669"/>
    <property type="project" value="InterPro"/>
</dbReference>
<feature type="region of interest" description="Disordered" evidence="1">
    <location>
        <begin position="67"/>
        <end position="93"/>
    </location>
</feature>